<dbReference type="InterPro" id="IPR045216">
    <property type="entry name" value="CK2_alpha"/>
</dbReference>
<evidence type="ECO:0000256" key="3">
    <source>
        <dbReference type="ARBA" id="ARBA00022679"/>
    </source>
</evidence>
<feature type="compositionally biased region" description="Low complexity" evidence="9">
    <location>
        <begin position="340"/>
        <end position="355"/>
    </location>
</feature>
<keyword evidence="3" id="KW-0808">Transferase</keyword>
<comment type="catalytic activity">
    <reaction evidence="8">
        <text>L-seryl-[protein] + ATP = O-phospho-L-seryl-[protein] + ADP + H(+)</text>
        <dbReference type="Rhea" id="RHEA:17989"/>
        <dbReference type="Rhea" id="RHEA-COMP:9863"/>
        <dbReference type="Rhea" id="RHEA-COMP:11604"/>
        <dbReference type="ChEBI" id="CHEBI:15378"/>
        <dbReference type="ChEBI" id="CHEBI:29999"/>
        <dbReference type="ChEBI" id="CHEBI:30616"/>
        <dbReference type="ChEBI" id="CHEBI:83421"/>
        <dbReference type="ChEBI" id="CHEBI:456216"/>
        <dbReference type="EC" id="2.7.11.1"/>
    </reaction>
</comment>
<comment type="catalytic activity">
    <reaction evidence="7">
        <text>L-threonyl-[protein] + ATP = O-phospho-L-threonyl-[protein] + ADP + H(+)</text>
        <dbReference type="Rhea" id="RHEA:46608"/>
        <dbReference type="Rhea" id="RHEA-COMP:11060"/>
        <dbReference type="Rhea" id="RHEA-COMP:11605"/>
        <dbReference type="ChEBI" id="CHEBI:15378"/>
        <dbReference type="ChEBI" id="CHEBI:30013"/>
        <dbReference type="ChEBI" id="CHEBI:30616"/>
        <dbReference type="ChEBI" id="CHEBI:61977"/>
        <dbReference type="ChEBI" id="CHEBI:456216"/>
        <dbReference type="EC" id="2.7.11.1"/>
    </reaction>
</comment>
<feature type="compositionally biased region" description="Low complexity" evidence="9">
    <location>
        <begin position="292"/>
        <end position="301"/>
    </location>
</feature>
<dbReference type="AlphaFoldDB" id="A0A0G4GXM9"/>
<proteinExistence type="predicted"/>
<dbReference type="Gene3D" id="1.10.510.10">
    <property type="entry name" value="Transferase(Phosphotransferase) domain 1"/>
    <property type="match status" value="1"/>
</dbReference>
<evidence type="ECO:0000259" key="10">
    <source>
        <dbReference type="PROSITE" id="PS50011"/>
    </source>
</evidence>
<dbReference type="VEuPathDB" id="CryptoDB:Cvel_5348"/>
<evidence type="ECO:0000256" key="7">
    <source>
        <dbReference type="ARBA" id="ARBA00047899"/>
    </source>
</evidence>
<dbReference type="EMBL" id="CDMZ01001646">
    <property type="protein sequence ID" value="CEM35607.1"/>
    <property type="molecule type" value="Genomic_DNA"/>
</dbReference>
<reference evidence="11" key="1">
    <citation type="submission" date="2014-11" db="EMBL/GenBank/DDBJ databases">
        <authorList>
            <person name="Otto D Thomas"/>
            <person name="Naeem Raeece"/>
        </authorList>
    </citation>
    <scope>NUCLEOTIDE SEQUENCE</scope>
</reference>
<dbReference type="GO" id="GO:0051726">
    <property type="term" value="P:regulation of cell cycle"/>
    <property type="evidence" value="ECO:0007669"/>
    <property type="project" value="TreeGrafter"/>
</dbReference>
<feature type="region of interest" description="Disordered" evidence="9">
    <location>
        <begin position="414"/>
        <end position="456"/>
    </location>
</feature>
<dbReference type="PROSITE" id="PS00108">
    <property type="entry name" value="PROTEIN_KINASE_ST"/>
    <property type="match status" value="1"/>
</dbReference>
<dbReference type="SMART" id="SM00220">
    <property type="entry name" value="S_TKc"/>
    <property type="match status" value="1"/>
</dbReference>
<keyword evidence="4" id="KW-0547">Nucleotide-binding</keyword>
<keyword evidence="2" id="KW-0723">Serine/threonine-protein kinase</keyword>
<dbReference type="GO" id="GO:0005956">
    <property type="term" value="C:protein kinase CK2 complex"/>
    <property type="evidence" value="ECO:0007669"/>
    <property type="project" value="TreeGrafter"/>
</dbReference>
<evidence type="ECO:0000256" key="4">
    <source>
        <dbReference type="ARBA" id="ARBA00022741"/>
    </source>
</evidence>
<dbReference type="InterPro" id="IPR000719">
    <property type="entry name" value="Prot_kinase_dom"/>
</dbReference>
<dbReference type="GO" id="GO:0005634">
    <property type="term" value="C:nucleus"/>
    <property type="evidence" value="ECO:0007669"/>
    <property type="project" value="TreeGrafter"/>
</dbReference>
<feature type="region of interest" description="Disordered" evidence="9">
    <location>
        <begin position="260"/>
        <end position="384"/>
    </location>
</feature>
<dbReference type="EC" id="2.7.11.1" evidence="1"/>
<evidence type="ECO:0000256" key="1">
    <source>
        <dbReference type="ARBA" id="ARBA00012513"/>
    </source>
</evidence>
<dbReference type="InterPro" id="IPR008271">
    <property type="entry name" value="Ser/Thr_kinase_AS"/>
</dbReference>
<protein>
    <recommendedName>
        <fullName evidence="1">non-specific serine/threonine protein kinase</fullName>
        <ecNumber evidence="1">2.7.11.1</ecNumber>
    </recommendedName>
</protein>
<dbReference type="PROSITE" id="PS50011">
    <property type="entry name" value="PROTEIN_KINASE_DOM"/>
    <property type="match status" value="1"/>
</dbReference>
<dbReference type="PANTHER" id="PTHR24054">
    <property type="entry name" value="CASEIN KINASE II SUBUNIT ALPHA"/>
    <property type="match status" value="1"/>
</dbReference>
<name>A0A0G4GXM9_9ALVE</name>
<dbReference type="PhylomeDB" id="A0A0G4GXM9"/>
<evidence type="ECO:0000256" key="2">
    <source>
        <dbReference type="ARBA" id="ARBA00022527"/>
    </source>
</evidence>
<evidence type="ECO:0000256" key="6">
    <source>
        <dbReference type="ARBA" id="ARBA00022840"/>
    </source>
</evidence>
<evidence type="ECO:0000256" key="8">
    <source>
        <dbReference type="ARBA" id="ARBA00048679"/>
    </source>
</evidence>
<feature type="compositionally biased region" description="Low complexity" evidence="9">
    <location>
        <begin position="414"/>
        <end position="434"/>
    </location>
</feature>
<dbReference type="Gene3D" id="3.30.200.20">
    <property type="entry name" value="Phosphorylase Kinase, domain 1"/>
    <property type="match status" value="1"/>
</dbReference>
<feature type="compositionally biased region" description="Basic and acidic residues" evidence="9">
    <location>
        <begin position="435"/>
        <end position="449"/>
    </location>
</feature>
<feature type="domain" description="Protein kinase" evidence="10">
    <location>
        <begin position="1"/>
        <end position="255"/>
    </location>
</feature>
<sequence>MEALCGGPHILPLMGVMRDEEGRESDHNQSVPGNRTVGLAFRKAASQNWKKLYPQFGLDDIRLYGHKILTTLDFAHRRGIIHRDIKPHNVLIDHPNKRLFVIDWGLAEFFLPGRTMSSRVCSKHYKAPELLLKENRYHYAIDSFAFGCWLAGAAFDLFPFFDGRDPEEQVMRIAEMRGTAELEAFAHRYNLELPSSVREFIAQNSAVDPLPWSTLVDSDNEHRTSDELFDLLDGLLAWDPEERLLPFEALMHPFFAPLQETEDTNGNWSPMKKRSEGLWGVEEEEDTSWMALTGTTLTSTSTPPPSTSGPLERPRESLPLSSPSLLKGGGRGRRPGGSGSEESSSQLFSAGSFESINGRDGQESVGREEETDGSSRVGGQGLTGWEEELERGPLWQGTGNEPAASWSVLFQHAGGSSSSTAASESSKTLPSSFSPERRRREGGELKEGSGNRAAENSKWGFGHKIQELQGGSIKVRAPDPVLLSIPVPKTEILTEFIA</sequence>
<keyword evidence="5" id="KW-0418">Kinase</keyword>
<dbReference type="SUPFAM" id="SSF56112">
    <property type="entry name" value="Protein kinase-like (PK-like)"/>
    <property type="match status" value="1"/>
</dbReference>
<evidence type="ECO:0000313" key="11">
    <source>
        <dbReference type="EMBL" id="CEM35607.1"/>
    </source>
</evidence>
<dbReference type="InterPro" id="IPR011009">
    <property type="entry name" value="Kinase-like_dom_sf"/>
</dbReference>
<dbReference type="PANTHER" id="PTHR24054:SF0">
    <property type="entry name" value="CASEIN KINASE II SUBUNIT ALPHA"/>
    <property type="match status" value="1"/>
</dbReference>
<dbReference type="Pfam" id="PF00069">
    <property type="entry name" value="Pkinase"/>
    <property type="match status" value="1"/>
</dbReference>
<evidence type="ECO:0000256" key="9">
    <source>
        <dbReference type="SAM" id="MobiDB-lite"/>
    </source>
</evidence>
<dbReference type="GO" id="GO:0005829">
    <property type="term" value="C:cytosol"/>
    <property type="evidence" value="ECO:0007669"/>
    <property type="project" value="TreeGrafter"/>
</dbReference>
<accession>A0A0G4GXM9</accession>
<keyword evidence="6" id="KW-0067">ATP-binding</keyword>
<evidence type="ECO:0000256" key="5">
    <source>
        <dbReference type="ARBA" id="ARBA00022777"/>
    </source>
</evidence>
<dbReference type="GO" id="GO:0005524">
    <property type="term" value="F:ATP binding"/>
    <property type="evidence" value="ECO:0007669"/>
    <property type="project" value="UniProtKB-KW"/>
</dbReference>
<gene>
    <name evidence="11" type="ORF">Cvel_5348</name>
</gene>
<feature type="compositionally biased region" description="Low complexity" evidence="9">
    <location>
        <begin position="317"/>
        <end position="326"/>
    </location>
</feature>
<dbReference type="GO" id="GO:0004674">
    <property type="term" value="F:protein serine/threonine kinase activity"/>
    <property type="evidence" value="ECO:0007669"/>
    <property type="project" value="UniProtKB-KW"/>
</dbReference>
<organism evidence="11">
    <name type="scientific">Chromera velia CCMP2878</name>
    <dbReference type="NCBI Taxonomy" id="1169474"/>
    <lineage>
        <taxon>Eukaryota</taxon>
        <taxon>Sar</taxon>
        <taxon>Alveolata</taxon>
        <taxon>Colpodellida</taxon>
        <taxon>Chromeraceae</taxon>
        <taxon>Chromera</taxon>
    </lineage>
</organism>